<organism evidence="1">
    <name type="scientific">viral metagenome</name>
    <dbReference type="NCBI Taxonomy" id="1070528"/>
    <lineage>
        <taxon>unclassified sequences</taxon>
        <taxon>metagenomes</taxon>
        <taxon>organismal metagenomes</taxon>
    </lineage>
</organism>
<name>A0A6M3L3L8_9ZZZZ</name>
<reference evidence="1" key="1">
    <citation type="submission" date="2020-03" db="EMBL/GenBank/DDBJ databases">
        <title>The deep terrestrial virosphere.</title>
        <authorList>
            <person name="Holmfeldt K."/>
            <person name="Nilsson E."/>
            <person name="Simone D."/>
            <person name="Lopez-Fernandez M."/>
            <person name="Wu X."/>
            <person name="de Brujin I."/>
            <person name="Lundin D."/>
            <person name="Andersson A."/>
            <person name="Bertilsson S."/>
            <person name="Dopson M."/>
        </authorList>
    </citation>
    <scope>NUCLEOTIDE SEQUENCE</scope>
    <source>
        <strain evidence="1">MM415B02657</strain>
    </source>
</reference>
<evidence type="ECO:0000313" key="1">
    <source>
        <dbReference type="EMBL" id="QJA88899.1"/>
    </source>
</evidence>
<accession>A0A6M3L3L8</accession>
<sequence>MDQIKCTIIVMAGVITTDIVMAGVITTEPIQDTIRRWDFTQENLDNPPTYIDQFGAAMNYAMSLMNPARFNWVKFEWIWY</sequence>
<protein>
    <submittedName>
        <fullName evidence="1">Uncharacterized protein</fullName>
    </submittedName>
</protein>
<gene>
    <name evidence="1" type="ORF">MM415B02657_0013</name>
</gene>
<dbReference type="AlphaFoldDB" id="A0A6M3L3L8"/>
<dbReference type="EMBL" id="MT142810">
    <property type="protein sequence ID" value="QJA88899.1"/>
    <property type="molecule type" value="Genomic_DNA"/>
</dbReference>
<proteinExistence type="predicted"/>